<keyword evidence="6 8" id="KW-0472">Membrane</keyword>
<dbReference type="PANTHER" id="PTHR11662">
    <property type="entry name" value="SOLUTE CARRIER FAMILY 17"/>
    <property type="match status" value="1"/>
</dbReference>
<evidence type="ECO:0000313" key="9">
    <source>
        <dbReference type="EMBL" id="OLP76812.1"/>
    </source>
</evidence>
<feature type="transmembrane region" description="Helical" evidence="8">
    <location>
        <begin position="380"/>
        <end position="399"/>
    </location>
</feature>
<dbReference type="InterPro" id="IPR020846">
    <property type="entry name" value="MFS_dom"/>
</dbReference>
<reference evidence="9 10" key="1">
    <citation type="submission" date="2016-02" db="EMBL/GenBank/DDBJ databases">
        <title>Genome analysis of coral dinoflagellate symbionts highlights evolutionary adaptations to a symbiotic lifestyle.</title>
        <authorList>
            <person name="Aranda M."/>
            <person name="Li Y."/>
            <person name="Liew Y.J."/>
            <person name="Baumgarten S."/>
            <person name="Simakov O."/>
            <person name="Wilson M."/>
            <person name="Piel J."/>
            <person name="Ashoor H."/>
            <person name="Bougouffa S."/>
            <person name="Bajic V.B."/>
            <person name="Ryu T."/>
            <person name="Ravasi T."/>
            <person name="Bayer T."/>
            <person name="Micklem G."/>
            <person name="Kim H."/>
            <person name="Bhak J."/>
            <person name="Lajeunesse T.C."/>
            <person name="Voolstra C.R."/>
        </authorList>
    </citation>
    <scope>NUCLEOTIDE SEQUENCE [LARGE SCALE GENOMIC DNA]</scope>
    <source>
        <strain evidence="9 10">CCMP2467</strain>
    </source>
</reference>
<name>A0A1Q9C1M9_SYMMI</name>
<dbReference type="PROSITE" id="PS50850">
    <property type="entry name" value="MFS"/>
    <property type="match status" value="1"/>
</dbReference>
<keyword evidence="10" id="KW-1185">Reference proteome</keyword>
<evidence type="ECO:0000256" key="2">
    <source>
        <dbReference type="ARBA" id="ARBA00022448"/>
    </source>
</evidence>
<dbReference type="GO" id="GO:0016020">
    <property type="term" value="C:membrane"/>
    <property type="evidence" value="ECO:0007669"/>
    <property type="project" value="UniProtKB-SubCell"/>
</dbReference>
<keyword evidence="4" id="KW-0769">Symport</keyword>
<evidence type="ECO:0000256" key="5">
    <source>
        <dbReference type="ARBA" id="ARBA00022989"/>
    </source>
</evidence>
<sequence>MLLSPGPGARPPHGAPRAVGRVAKAADSAASRSSDFQHAGALGMSVGMAACSAARRCRNKTPRFRRVWTAATAVETVVKPPAIEDESREPPDEPNERNLIVLLVAAAYVIWQMDKVNMSVAILPMAEQMGWDSADEGVIQSSIFWGYAATQIIGGFLATRFGGKRVLLFAVTLWSCATMLAPLAATVSTQVFIASRVLVGIGEGLAPAAGLRMVATWVPESERSRAVSTLGGGKTSGSIAGLLLAPVVINSFGWQAMFYSFGFLGLLWAGVWLIKGQDRDGSATVDGDEPIPWLSILSTPQLWGVVVAHFCHDWGGYALLTWTPTYLNQALGYNLEGSSELTVIPSVCAVAVAAGSGILADNLHGNGMDLTSVRKLFQSVGFFIPSLMLGLLATTATAGNVEPGSLMPIVLLTFGIASGACSYAGLYSSHADLSAKYSALVNAISTTFGALAGVCSNAYAGYMLKATGSWSQAIFLPSIALYVVGWAVYTSLYDATPVDWDAKDEE</sequence>
<dbReference type="EMBL" id="LSRX01001912">
    <property type="protein sequence ID" value="OLP76812.1"/>
    <property type="molecule type" value="Genomic_DNA"/>
</dbReference>
<dbReference type="InterPro" id="IPR050382">
    <property type="entry name" value="MFS_Na/Anion_cotransporter"/>
</dbReference>
<dbReference type="OrthoDB" id="2250022at2759"/>
<feature type="transmembrane region" description="Helical" evidence="8">
    <location>
        <begin position="255"/>
        <end position="274"/>
    </location>
</feature>
<organism evidence="9 10">
    <name type="scientific">Symbiodinium microadriaticum</name>
    <name type="common">Dinoflagellate</name>
    <name type="synonym">Zooxanthella microadriatica</name>
    <dbReference type="NCBI Taxonomy" id="2951"/>
    <lineage>
        <taxon>Eukaryota</taxon>
        <taxon>Sar</taxon>
        <taxon>Alveolata</taxon>
        <taxon>Dinophyceae</taxon>
        <taxon>Suessiales</taxon>
        <taxon>Symbiodiniaceae</taxon>
        <taxon>Symbiodinium</taxon>
    </lineage>
</organism>
<dbReference type="Pfam" id="PF07690">
    <property type="entry name" value="MFS_1"/>
    <property type="match status" value="1"/>
</dbReference>
<evidence type="ECO:0000256" key="3">
    <source>
        <dbReference type="ARBA" id="ARBA00022692"/>
    </source>
</evidence>
<feature type="region of interest" description="Disordered" evidence="7">
    <location>
        <begin position="1"/>
        <end position="34"/>
    </location>
</feature>
<dbReference type="InterPro" id="IPR036259">
    <property type="entry name" value="MFS_trans_sf"/>
</dbReference>
<feature type="transmembrane region" description="Helical" evidence="8">
    <location>
        <begin position="439"/>
        <end position="462"/>
    </location>
</feature>
<feature type="compositionally biased region" description="Low complexity" evidence="7">
    <location>
        <begin position="15"/>
        <end position="34"/>
    </location>
</feature>
<keyword evidence="2" id="KW-0813">Transport</keyword>
<evidence type="ECO:0000313" key="10">
    <source>
        <dbReference type="Proteomes" id="UP000186817"/>
    </source>
</evidence>
<keyword evidence="3 8" id="KW-0812">Transmembrane</keyword>
<comment type="subcellular location">
    <subcellularLocation>
        <location evidence="1">Membrane</location>
        <topology evidence="1">Multi-pass membrane protein</topology>
    </subcellularLocation>
</comment>
<feature type="transmembrane region" description="Helical" evidence="8">
    <location>
        <begin position="166"/>
        <end position="185"/>
    </location>
</feature>
<evidence type="ECO:0000256" key="1">
    <source>
        <dbReference type="ARBA" id="ARBA00004141"/>
    </source>
</evidence>
<proteinExistence type="predicted"/>
<dbReference type="Gene3D" id="1.20.1250.20">
    <property type="entry name" value="MFS general substrate transporter like domains"/>
    <property type="match status" value="2"/>
</dbReference>
<evidence type="ECO:0000256" key="4">
    <source>
        <dbReference type="ARBA" id="ARBA00022847"/>
    </source>
</evidence>
<dbReference type="OMA" id="RVVTTWF"/>
<comment type="caution">
    <text evidence="9">The sequence shown here is derived from an EMBL/GenBank/DDBJ whole genome shotgun (WGS) entry which is preliminary data.</text>
</comment>
<gene>
    <name evidence="9" type="primary">PHT4;4</name>
    <name evidence="9" type="ORF">AK812_SmicGene43201</name>
</gene>
<dbReference type="AlphaFoldDB" id="A0A1Q9C1M9"/>
<dbReference type="PANTHER" id="PTHR11662:SF399">
    <property type="entry name" value="FI19708P1-RELATED"/>
    <property type="match status" value="1"/>
</dbReference>
<feature type="transmembrane region" description="Helical" evidence="8">
    <location>
        <begin position="138"/>
        <end position="159"/>
    </location>
</feature>
<dbReference type="SUPFAM" id="SSF103473">
    <property type="entry name" value="MFS general substrate transporter"/>
    <property type="match status" value="1"/>
</dbReference>
<protein>
    <submittedName>
        <fullName evidence="9">Putative anion transporter 4, chloroplastic</fullName>
    </submittedName>
</protein>
<evidence type="ECO:0000256" key="6">
    <source>
        <dbReference type="ARBA" id="ARBA00023136"/>
    </source>
</evidence>
<dbReference type="FunFam" id="1.20.1250.20:FF:000003">
    <property type="entry name" value="Solute carrier family 17 member 3"/>
    <property type="match status" value="1"/>
</dbReference>
<dbReference type="Proteomes" id="UP000186817">
    <property type="component" value="Unassembled WGS sequence"/>
</dbReference>
<dbReference type="InterPro" id="IPR011701">
    <property type="entry name" value="MFS"/>
</dbReference>
<accession>A0A1Q9C1M9</accession>
<feature type="transmembrane region" description="Helical" evidence="8">
    <location>
        <begin position="406"/>
        <end position="427"/>
    </location>
</feature>
<evidence type="ECO:0000256" key="7">
    <source>
        <dbReference type="SAM" id="MobiDB-lite"/>
    </source>
</evidence>
<evidence type="ECO:0000256" key="8">
    <source>
        <dbReference type="SAM" id="Phobius"/>
    </source>
</evidence>
<dbReference type="GO" id="GO:0015293">
    <property type="term" value="F:symporter activity"/>
    <property type="evidence" value="ECO:0007669"/>
    <property type="project" value="UniProtKB-KW"/>
</dbReference>
<keyword evidence="5 8" id="KW-1133">Transmembrane helix</keyword>
<feature type="transmembrane region" description="Helical" evidence="8">
    <location>
        <begin position="474"/>
        <end position="492"/>
    </location>
</feature>